<feature type="compositionally biased region" description="Gly residues" evidence="2">
    <location>
        <begin position="556"/>
        <end position="569"/>
    </location>
</feature>
<feature type="compositionally biased region" description="Basic and acidic residues" evidence="2">
    <location>
        <begin position="448"/>
        <end position="494"/>
    </location>
</feature>
<keyword evidence="1" id="KW-0862">Zinc</keyword>
<feature type="compositionally biased region" description="Basic and acidic residues" evidence="2">
    <location>
        <begin position="8"/>
        <end position="23"/>
    </location>
</feature>
<evidence type="ECO:0000259" key="3">
    <source>
        <dbReference type="PROSITE" id="PS50158"/>
    </source>
</evidence>
<evidence type="ECO:0000256" key="2">
    <source>
        <dbReference type="SAM" id="MobiDB-lite"/>
    </source>
</evidence>
<evidence type="ECO:0000313" key="5">
    <source>
        <dbReference type="Proteomes" id="UP001595075"/>
    </source>
</evidence>
<gene>
    <name evidence="4" type="ORF">VTL71DRAFT_5194</name>
</gene>
<dbReference type="Gene3D" id="4.10.60.10">
    <property type="entry name" value="Zinc finger, CCHC-type"/>
    <property type="match status" value="2"/>
</dbReference>
<comment type="caution">
    <text evidence="4">The sequence shown here is derived from an EMBL/GenBank/DDBJ whole genome shotgun (WGS) entry which is preliminary data.</text>
</comment>
<feature type="region of interest" description="Disordered" evidence="2">
    <location>
        <begin position="445"/>
        <end position="494"/>
    </location>
</feature>
<proteinExistence type="predicted"/>
<accession>A0ABR4C0F2</accession>
<dbReference type="SMART" id="SM00343">
    <property type="entry name" value="ZnF_C2HC"/>
    <property type="match status" value="3"/>
</dbReference>
<dbReference type="PROSITE" id="PS50158">
    <property type="entry name" value="ZF_CCHC"/>
    <property type="match status" value="1"/>
</dbReference>
<dbReference type="Proteomes" id="UP001595075">
    <property type="component" value="Unassembled WGS sequence"/>
</dbReference>
<feature type="region of interest" description="Disordered" evidence="2">
    <location>
        <begin position="537"/>
        <end position="569"/>
    </location>
</feature>
<feature type="compositionally biased region" description="Basic and acidic residues" evidence="2">
    <location>
        <begin position="368"/>
        <end position="401"/>
    </location>
</feature>
<evidence type="ECO:0000256" key="1">
    <source>
        <dbReference type="PROSITE-ProRule" id="PRU00047"/>
    </source>
</evidence>
<dbReference type="InterPro" id="IPR001878">
    <property type="entry name" value="Znf_CCHC"/>
</dbReference>
<evidence type="ECO:0000313" key="4">
    <source>
        <dbReference type="EMBL" id="KAL2063389.1"/>
    </source>
</evidence>
<protein>
    <recommendedName>
        <fullName evidence="3">CCHC-type domain-containing protein</fullName>
    </recommendedName>
</protein>
<organism evidence="4 5">
    <name type="scientific">Oculimacula yallundae</name>
    <dbReference type="NCBI Taxonomy" id="86028"/>
    <lineage>
        <taxon>Eukaryota</taxon>
        <taxon>Fungi</taxon>
        <taxon>Dikarya</taxon>
        <taxon>Ascomycota</taxon>
        <taxon>Pezizomycotina</taxon>
        <taxon>Leotiomycetes</taxon>
        <taxon>Helotiales</taxon>
        <taxon>Ploettnerulaceae</taxon>
        <taxon>Oculimacula</taxon>
    </lineage>
</organism>
<dbReference type="EMBL" id="JAZHXI010000015">
    <property type="protein sequence ID" value="KAL2063389.1"/>
    <property type="molecule type" value="Genomic_DNA"/>
</dbReference>
<name>A0ABR4C0F2_9HELO</name>
<reference evidence="4 5" key="1">
    <citation type="journal article" date="2024" name="Commun. Biol.">
        <title>Comparative genomic analysis of thermophilic fungi reveals convergent evolutionary adaptations and gene losses.</title>
        <authorList>
            <person name="Steindorff A.S."/>
            <person name="Aguilar-Pontes M.V."/>
            <person name="Robinson A.J."/>
            <person name="Andreopoulos B."/>
            <person name="LaButti K."/>
            <person name="Kuo A."/>
            <person name="Mondo S."/>
            <person name="Riley R."/>
            <person name="Otillar R."/>
            <person name="Haridas S."/>
            <person name="Lipzen A."/>
            <person name="Grimwood J."/>
            <person name="Schmutz J."/>
            <person name="Clum A."/>
            <person name="Reid I.D."/>
            <person name="Moisan M.C."/>
            <person name="Butler G."/>
            <person name="Nguyen T.T.M."/>
            <person name="Dewar K."/>
            <person name="Conant G."/>
            <person name="Drula E."/>
            <person name="Henrissat B."/>
            <person name="Hansel C."/>
            <person name="Singer S."/>
            <person name="Hutchinson M.I."/>
            <person name="de Vries R.P."/>
            <person name="Natvig D.O."/>
            <person name="Powell A.J."/>
            <person name="Tsang A."/>
            <person name="Grigoriev I.V."/>
        </authorList>
    </citation>
    <scope>NUCLEOTIDE SEQUENCE [LARGE SCALE GENOMIC DNA]</scope>
    <source>
        <strain evidence="4 5">CBS 494.80</strain>
    </source>
</reference>
<sequence length="569" mass="64657">MAAPNRPPGEKPTGEKPPDDTRMTDAAADDAADLTPAEIAAEMARLRRELAAVQNVVHTTANDALRAERARRKREKYVPPSVFDPCCGCGATDHRYKHCHIPSVSGWMEDGCVKCNVKGHLYADCPTRTNSLSEEWHFVRKVRDGLAPIAHVRDWRHVANPETGEEDLTKFIPLSITYAARNVSKLTPTPFRDPSWTQESLEDFETRHEMTFDEELFSRQAREEWETLVQSGMREEEAKARVALATRTRTQSNPQPAAQSTLVLRPAVPPTYQTAQRVRVPPTSRQPARVAGSERFVNPPVVPTPIETHTTNIYYNGPPPAVPVAHTPPPKFDKVKYWQEITEQYEGTVLPNDSISQAPIPPPRSSSSRRDDGIRDSDGRRSQAHEPHRIRHIEYHRDGHSSRRSASPPREPHRIRDSGYHRDGPVQPRQFRDYNPFFEHRISHRNTRHDTYRPNYDHSRYRERSYHETTRQEHQAPGERSRSPRRNPETGLRRSARRGECHICCSGMHLAKDCPGNHRNAIKAEDDDERKCWACKSRSHKAKDCPTNPLNKKGGDGGGAGGGQQMSRR</sequence>
<feature type="compositionally biased region" description="Basic and acidic residues" evidence="2">
    <location>
        <begin position="410"/>
        <end position="424"/>
    </location>
</feature>
<keyword evidence="1" id="KW-0863">Zinc-finger</keyword>
<feature type="region of interest" description="Disordered" evidence="2">
    <location>
        <begin position="1"/>
        <end position="32"/>
    </location>
</feature>
<feature type="domain" description="CCHC-type" evidence="3">
    <location>
        <begin position="112"/>
        <end position="126"/>
    </location>
</feature>
<keyword evidence="1" id="KW-0479">Metal-binding</keyword>
<feature type="region of interest" description="Disordered" evidence="2">
    <location>
        <begin position="348"/>
        <end position="431"/>
    </location>
</feature>
<keyword evidence="5" id="KW-1185">Reference proteome</keyword>